<dbReference type="SUPFAM" id="SSF52788">
    <property type="entry name" value="Phosphotyrosine protein phosphatases I"/>
    <property type="match status" value="1"/>
</dbReference>
<gene>
    <name evidence="1" type="ORF">NKR23_g3345</name>
</gene>
<name>A0AA38RUG3_9PEZI</name>
<organism evidence="1 2">
    <name type="scientific">Pleurostoma richardsiae</name>
    <dbReference type="NCBI Taxonomy" id="41990"/>
    <lineage>
        <taxon>Eukaryota</taxon>
        <taxon>Fungi</taxon>
        <taxon>Dikarya</taxon>
        <taxon>Ascomycota</taxon>
        <taxon>Pezizomycotina</taxon>
        <taxon>Sordariomycetes</taxon>
        <taxon>Sordariomycetidae</taxon>
        <taxon>Calosphaeriales</taxon>
        <taxon>Pleurostomataceae</taxon>
        <taxon>Pleurostoma</taxon>
    </lineage>
</organism>
<comment type="caution">
    <text evidence="1">The sequence shown here is derived from an EMBL/GenBank/DDBJ whole genome shotgun (WGS) entry which is preliminary data.</text>
</comment>
<dbReference type="EMBL" id="JANBVO010000007">
    <property type="protein sequence ID" value="KAJ9150795.1"/>
    <property type="molecule type" value="Genomic_DNA"/>
</dbReference>
<keyword evidence="2" id="KW-1185">Reference proteome</keyword>
<evidence type="ECO:0000313" key="1">
    <source>
        <dbReference type="EMBL" id="KAJ9150795.1"/>
    </source>
</evidence>
<dbReference type="InterPro" id="IPR036196">
    <property type="entry name" value="Ptyr_pPase_sf"/>
</dbReference>
<dbReference type="AlphaFoldDB" id="A0AA38RUG3"/>
<evidence type="ECO:0000313" key="2">
    <source>
        <dbReference type="Proteomes" id="UP001174694"/>
    </source>
</evidence>
<reference evidence="1" key="1">
    <citation type="submission" date="2022-07" db="EMBL/GenBank/DDBJ databases">
        <title>Fungi with potential for degradation of polypropylene.</title>
        <authorList>
            <person name="Gostincar C."/>
        </authorList>
    </citation>
    <scope>NUCLEOTIDE SEQUENCE</scope>
    <source>
        <strain evidence="1">EXF-13308</strain>
    </source>
</reference>
<accession>A0AA38RUG3</accession>
<protein>
    <submittedName>
        <fullName evidence="1">Uncharacterized protein</fullName>
    </submittedName>
</protein>
<dbReference type="Proteomes" id="UP001174694">
    <property type="component" value="Unassembled WGS sequence"/>
</dbReference>
<dbReference type="Gene3D" id="3.40.50.2300">
    <property type="match status" value="1"/>
</dbReference>
<sequence>MSLSLDTVLQVIEIVNKAVDVYQKIQDAPEQMRKIGKRMERLKALLGHLEQLLRKREKRALARLRPTQTEDLLAILEDIRDDSSRVDLLFRKWENDIGPFGLQFRFKTLAQAYFALGSNSEKLASLGDDIDRHRQDVIFYLSMMGCAGIDELLINGIPVQTSPARTVKPNAVAAGLSMAKAQTATRPGGRNSTAKQDQPSRRDYKILFVDPHNLARSVVAEAVMKLLRGWTIMTGGEWRIEVIHSAGFFVKHRSEVVETIKGLSFTHDSYRMSLSAGNRAPNAVPLEAVFDNKSYDYPFKKAIQDEMTSRRSRGLPKDIFRIYDYIMVFTGREHDNMLQLRRALVAEEGKDIAPKGKGRLLHLGHYLTLDGIPREIVDAPKKPDGTDSRENWNFKVSSQIKIGLKGFLRQEMGWKQPAQNAKSGS</sequence>
<proteinExistence type="predicted"/>